<proteinExistence type="predicted"/>
<dbReference type="PIRSF" id="PIRSF000390">
    <property type="entry name" value="PLP_StrS"/>
    <property type="match status" value="1"/>
</dbReference>
<accession>A0A7D3QTS4</accession>
<gene>
    <name evidence="1" type="ORF">Fadolivirus_1_107</name>
</gene>
<dbReference type="GO" id="GO:0030170">
    <property type="term" value="F:pyridoxal phosphate binding"/>
    <property type="evidence" value="ECO:0007669"/>
    <property type="project" value="TreeGrafter"/>
</dbReference>
<dbReference type="PANTHER" id="PTHR30244">
    <property type="entry name" value="TRANSAMINASE"/>
    <property type="match status" value="1"/>
</dbReference>
<dbReference type="InterPro" id="IPR000653">
    <property type="entry name" value="DegT/StrS_aminotransferase"/>
</dbReference>
<dbReference type="Pfam" id="PF01041">
    <property type="entry name" value="DegT_DnrJ_EryC1"/>
    <property type="match status" value="1"/>
</dbReference>
<dbReference type="InterPro" id="IPR015421">
    <property type="entry name" value="PyrdxlP-dep_Trfase_major"/>
</dbReference>
<dbReference type="SUPFAM" id="SSF53383">
    <property type="entry name" value="PLP-dependent transferases"/>
    <property type="match status" value="1"/>
</dbReference>
<reference evidence="1 2" key="1">
    <citation type="submission" date="2020-04" db="EMBL/GenBank/DDBJ databases">
        <title>Advantages and limits of metagenomic assembly and binning of a giant virus.</title>
        <authorList>
            <person name="Schulz F."/>
            <person name="Andreani J."/>
            <person name="Francis R."/>
            <person name="Boudjemaa H."/>
            <person name="Bou Khalil J.Y."/>
            <person name="Lee J."/>
            <person name="La Scola B."/>
            <person name="Woyke T."/>
        </authorList>
    </citation>
    <scope>NUCLEOTIDE SEQUENCE [LARGE SCALE GENOMIC DNA]</scope>
    <source>
        <strain evidence="1 2">FV1/VV64</strain>
    </source>
</reference>
<sequence>MEQIKWVGSKNINIDVINKQIKECIETNIFTNNGPNVQKLQDKLREILQIDDNKEILMTCNGACGLNAIVGGLNHYYQKDLKYITQSFTFPCANQSMLSESIVVDIDNTMGPDINEIMKYIDNIDCIIVTNCFGCVTDIQKYIDLCNKYNKILIFDNAATPYTFYKGKNSINYASCSMISFHHTKQLGFSEGGAIIFDKKYDDVMRKIINFGFTQTNRTEYSKYASNYKMSELTSIYLNNYLENFENIYRHIQLMTKYFYNKLQEHNLINIVVNTFYGFENFGLLGCIPIISKNETITCKLFIDNNIEAKKYYYSLDPTCKVSKFIYDQIILLPCNTNTTYQNIDKYINIIINNK</sequence>
<evidence type="ECO:0000313" key="2">
    <source>
        <dbReference type="Proteomes" id="UP001162001"/>
    </source>
</evidence>
<keyword evidence="2" id="KW-1185">Reference proteome</keyword>
<dbReference type="Proteomes" id="UP001162001">
    <property type="component" value="Segment"/>
</dbReference>
<dbReference type="InterPro" id="IPR015424">
    <property type="entry name" value="PyrdxlP-dep_Trfase"/>
</dbReference>
<name>A0A7D3QTS4_9VIRU</name>
<dbReference type="PANTHER" id="PTHR30244:SF34">
    <property type="entry name" value="DTDP-4-AMINO-4,6-DIDEOXYGALACTOSE TRANSAMINASE"/>
    <property type="match status" value="1"/>
</dbReference>
<evidence type="ECO:0000313" key="1">
    <source>
        <dbReference type="EMBL" id="QKF93565.1"/>
    </source>
</evidence>
<organism evidence="1 2">
    <name type="scientific">Fadolivirus FV1/VV64</name>
    <dbReference type="NCBI Taxonomy" id="3070911"/>
    <lineage>
        <taxon>Viruses</taxon>
        <taxon>Varidnaviria</taxon>
        <taxon>Bamfordvirae</taxon>
        <taxon>Nucleocytoviricota</taxon>
        <taxon>Megaviricetes</taxon>
        <taxon>Imitervirales</taxon>
        <taxon>Mimiviridae</taxon>
        <taxon>Klosneuvirinae</taxon>
        <taxon>Fadolivirus</taxon>
        <taxon>Fadolivirus algeromassiliense</taxon>
    </lineage>
</organism>
<dbReference type="GO" id="GO:0008483">
    <property type="term" value="F:transaminase activity"/>
    <property type="evidence" value="ECO:0007669"/>
    <property type="project" value="TreeGrafter"/>
</dbReference>
<dbReference type="Gene3D" id="3.40.640.10">
    <property type="entry name" value="Type I PLP-dependent aspartate aminotransferase-like (Major domain)"/>
    <property type="match status" value="1"/>
</dbReference>
<dbReference type="GO" id="GO:0000271">
    <property type="term" value="P:polysaccharide biosynthetic process"/>
    <property type="evidence" value="ECO:0007669"/>
    <property type="project" value="TreeGrafter"/>
</dbReference>
<dbReference type="EMBL" id="MT418680">
    <property type="protein sequence ID" value="QKF93565.1"/>
    <property type="molecule type" value="Genomic_DNA"/>
</dbReference>
<protein>
    <submittedName>
        <fullName evidence="1">3-amino-5-hydroxybenzoic acid synthase family protein</fullName>
    </submittedName>
</protein>